<accession>A0A834Z1G3</accession>
<dbReference type="Proteomes" id="UP000655225">
    <property type="component" value="Unassembled WGS sequence"/>
</dbReference>
<reference evidence="1 2" key="1">
    <citation type="submission" date="2020-04" db="EMBL/GenBank/DDBJ databases">
        <title>Plant Genome Project.</title>
        <authorList>
            <person name="Zhang R.-G."/>
        </authorList>
    </citation>
    <scope>NUCLEOTIDE SEQUENCE [LARGE SCALE GENOMIC DNA]</scope>
    <source>
        <strain evidence="1">YNK0</strain>
        <tissue evidence="1">Leaf</tissue>
    </source>
</reference>
<name>A0A834Z1G3_TETSI</name>
<dbReference type="EMBL" id="JABCRI010000013">
    <property type="protein sequence ID" value="KAF8395077.1"/>
    <property type="molecule type" value="Genomic_DNA"/>
</dbReference>
<protein>
    <submittedName>
        <fullName evidence="1">Uncharacterized protein</fullName>
    </submittedName>
</protein>
<organism evidence="1 2">
    <name type="scientific">Tetracentron sinense</name>
    <name type="common">Spur-leaf</name>
    <dbReference type="NCBI Taxonomy" id="13715"/>
    <lineage>
        <taxon>Eukaryota</taxon>
        <taxon>Viridiplantae</taxon>
        <taxon>Streptophyta</taxon>
        <taxon>Embryophyta</taxon>
        <taxon>Tracheophyta</taxon>
        <taxon>Spermatophyta</taxon>
        <taxon>Magnoliopsida</taxon>
        <taxon>Trochodendrales</taxon>
        <taxon>Trochodendraceae</taxon>
        <taxon>Tetracentron</taxon>
    </lineage>
</organism>
<evidence type="ECO:0000313" key="1">
    <source>
        <dbReference type="EMBL" id="KAF8395077.1"/>
    </source>
</evidence>
<comment type="caution">
    <text evidence="1">The sequence shown here is derived from an EMBL/GenBank/DDBJ whole genome shotgun (WGS) entry which is preliminary data.</text>
</comment>
<sequence length="72" mass="8145">MATVLVKRFGPKSVLGNFNHFKTSVFGQEIQLPALCQQVIVLHHKGRTRNAIFTLWYSHRSKASFGPNHPKA</sequence>
<keyword evidence="2" id="KW-1185">Reference proteome</keyword>
<dbReference type="AlphaFoldDB" id="A0A834Z1G3"/>
<proteinExistence type="predicted"/>
<evidence type="ECO:0000313" key="2">
    <source>
        <dbReference type="Proteomes" id="UP000655225"/>
    </source>
</evidence>
<gene>
    <name evidence="1" type="ORF">HHK36_019017</name>
</gene>